<protein>
    <submittedName>
        <fullName evidence="2">Polynucleotide kinase</fullName>
    </submittedName>
</protein>
<dbReference type="InterPro" id="IPR023214">
    <property type="entry name" value="HAD_sf"/>
</dbReference>
<organism evidence="2">
    <name type="scientific">uncultured Caudovirales phage</name>
    <dbReference type="NCBI Taxonomy" id="2100421"/>
    <lineage>
        <taxon>Viruses</taxon>
        <taxon>Duplodnaviria</taxon>
        <taxon>Heunggongvirae</taxon>
        <taxon>Uroviricota</taxon>
        <taxon>Caudoviricetes</taxon>
        <taxon>Peduoviridae</taxon>
        <taxon>Maltschvirus</taxon>
        <taxon>Maltschvirus maltsch</taxon>
    </lineage>
</organism>
<dbReference type="Pfam" id="PF25109">
    <property type="entry name" value="HAD_PNKP"/>
    <property type="match status" value="1"/>
</dbReference>
<keyword evidence="2" id="KW-0808">Transferase</keyword>
<dbReference type="EMBL" id="LR797394">
    <property type="protein sequence ID" value="CAB4212920.1"/>
    <property type="molecule type" value="Genomic_DNA"/>
</dbReference>
<dbReference type="Gene3D" id="3.40.50.300">
    <property type="entry name" value="P-loop containing nucleotide triphosphate hydrolases"/>
    <property type="match status" value="1"/>
</dbReference>
<accession>A0A6J5QQ93</accession>
<reference evidence="2" key="1">
    <citation type="submission" date="2020-05" db="EMBL/GenBank/DDBJ databases">
        <authorList>
            <person name="Chiriac C."/>
            <person name="Salcher M."/>
            <person name="Ghai R."/>
            <person name="Kavagutti S V."/>
        </authorList>
    </citation>
    <scope>NUCLEOTIDE SEQUENCE</scope>
</reference>
<sequence length="295" mass="34103">MPKLIMTKGLPASGKTTWAKNYLATMPRVKRINKDDLRAMLDNGEWSKENENFVILARDYLIKATLASGYDCIVDDTNLAPKHEQRLREIALEHSLDFEIKDFTDVTLRECLKRDSERVNSVGEKVIRGMYNSFLKGKVDVAQYPIIPYNDDLPASIIVDIDGTLAHMNGRSPYDYSKVSTDTLDETVASIVRRYYQRDIMSDLPDTYVVIVSGREAVCKPETEQWLADNGIRYDELYMRAAEDKRDDRIVKQEIYEANIKPRFNVRFVLDDRDRVVKMWREQGLKVLQVAEGDF</sequence>
<dbReference type="GO" id="GO:0016301">
    <property type="term" value="F:kinase activity"/>
    <property type="evidence" value="ECO:0007669"/>
    <property type="project" value="UniProtKB-KW"/>
</dbReference>
<evidence type="ECO:0000259" key="1">
    <source>
        <dbReference type="Pfam" id="PF25109"/>
    </source>
</evidence>
<dbReference type="InterPro" id="IPR027417">
    <property type="entry name" value="P-loop_NTPase"/>
</dbReference>
<dbReference type="Gene3D" id="3.40.50.1000">
    <property type="entry name" value="HAD superfamily/HAD-like"/>
    <property type="match status" value="1"/>
</dbReference>
<dbReference type="InterPro" id="IPR056782">
    <property type="entry name" value="HAD_PNKP"/>
</dbReference>
<feature type="domain" description="Polynucleotide kinase PNKP phosphatase" evidence="1">
    <location>
        <begin position="154"/>
        <end position="295"/>
    </location>
</feature>
<dbReference type="SUPFAM" id="SSF52540">
    <property type="entry name" value="P-loop containing nucleoside triphosphate hydrolases"/>
    <property type="match status" value="1"/>
</dbReference>
<dbReference type="InterPro" id="IPR036412">
    <property type="entry name" value="HAD-like_sf"/>
</dbReference>
<dbReference type="SUPFAM" id="SSF56784">
    <property type="entry name" value="HAD-like"/>
    <property type="match status" value="1"/>
</dbReference>
<dbReference type="Pfam" id="PF13671">
    <property type="entry name" value="AAA_33"/>
    <property type="match status" value="1"/>
</dbReference>
<evidence type="ECO:0000313" key="3">
    <source>
        <dbReference type="EMBL" id="CAB4212920.1"/>
    </source>
</evidence>
<name>A0A6J5QQ93_9CAUD</name>
<dbReference type="EMBL" id="LR797026">
    <property type="protein sequence ID" value="CAB4182935.1"/>
    <property type="molecule type" value="Genomic_DNA"/>
</dbReference>
<keyword evidence="2" id="KW-0418">Kinase</keyword>
<proteinExistence type="predicted"/>
<evidence type="ECO:0000313" key="2">
    <source>
        <dbReference type="EMBL" id="CAB4182935.1"/>
    </source>
</evidence>
<gene>
    <name evidence="2" type="ORF">UFOVP1085_29</name>
    <name evidence="3" type="ORF">UFOVP1439_49</name>
</gene>